<dbReference type="SUPFAM" id="SSF56300">
    <property type="entry name" value="Metallo-dependent phosphatases"/>
    <property type="match status" value="1"/>
</dbReference>
<keyword evidence="2" id="KW-1133">Transmembrane helix</keyword>
<dbReference type="EMBL" id="AP025017">
    <property type="protein sequence ID" value="BDA65274.1"/>
    <property type="molecule type" value="Genomic_DNA"/>
</dbReference>
<keyword evidence="2" id="KW-0472">Membrane</keyword>
<feature type="region of interest" description="Disordered" evidence="1">
    <location>
        <begin position="628"/>
        <end position="667"/>
    </location>
</feature>
<feature type="transmembrane region" description="Helical" evidence="2">
    <location>
        <begin position="51"/>
        <end position="72"/>
    </location>
</feature>
<proteinExistence type="predicted"/>
<dbReference type="Proteomes" id="UP000824496">
    <property type="component" value="Chromosome"/>
</dbReference>
<evidence type="ECO:0000313" key="3">
    <source>
        <dbReference type="EMBL" id="BDA65274.1"/>
    </source>
</evidence>
<keyword evidence="2" id="KW-0812">Transmembrane</keyword>
<reference evidence="3 4" key="1">
    <citation type="submission" date="2021-08" db="EMBL/GenBank/DDBJ databases">
        <title>Whole genome sequence of novel Actinomyces species strain MAS-1.</title>
        <authorList>
            <person name="Saito M."/>
            <person name="Kuwahara N."/>
            <person name="Takizawa T."/>
            <person name="Gotouda H."/>
            <person name="Ochiai T."/>
        </authorList>
    </citation>
    <scope>NUCLEOTIDE SEQUENCE [LARGE SCALE GENOMIC DNA]</scope>
    <source>
        <strain evidence="3 4">MAS-1</strain>
    </source>
</reference>
<feature type="compositionally biased region" description="Acidic residues" evidence="1">
    <location>
        <begin position="657"/>
        <end position="667"/>
    </location>
</feature>
<organism evidence="3 4">
    <name type="scientific">Actinomyces capricornis</name>
    <dbReference type="NCBI Taxonomy" id="2755559"/>
    <lineage>
        <taxon>Bacteria</taxon>
        <taxon>Bacillati</taxon>
        <taxon>Actinomycetota</taxon>
        <taxon>Actinomycetes</taxon>
        <taxon>Actinomycetales</taxon>
        <taxon>Actinomycetaceae</taxon>
        <taxon>Actinomyces</taxon>
    </lineage>
</organism>
<sequence>MPDSTAPAALAPAPPPLWRRATHAVRRASAGAGRTVWLWWRRRTVTFRRTVRALALVAVTSIVSLLVGLSTASAQAPLGPHEATWSTTLDSTITLDMGPLGIASMDSPAGVLGLEVVPGEIPSKPQPEAADAQSVGQALSSDVASYIGVVSHPELTIHRGLHALLHDALRRAGLIESLILCLVAAGRLATTGRLRDTLAAGLRRRPPAIIAGAAALCTAMALLVPAVRSEAPRGTTLEALEGTPLAQARFSGRIADVVAAYGPRVTSFLKDNQAFYSAAETNLRAAWSAAQDTGGLVDVTAAQGSVDREDLDQRVSAVSVRRLGRPAPGPGQPTDEATDEAAEQATEQATEPALGQADDAGPAASAGPSAAASTPSAGPTSRPPQATGARAVERRGTTTAVMSTDLHCNLDVITFTGILDRLAGADIHMDDGDLTMTGSEPEQLCVDALSQAVPASAAKVATVGNHDSDSTAQRLRSQGWTVTDGTIQSVGGLRVLGDEDPDRTIAATGTSSRRGRNAAQVGAGLAATSCTAPTDVVLIHQPATFGPLTSQGCAPLLLAGHVHAERGMSTLQSPHGPVSTLISGAGKGGTSLGSVTEDAYLHVLSFDRDGSLVAWRAVVLHPDASVTVGAWQPVPPPQTPDEAERANQEAGTAPTDEAVEPDETTAP</sequence>
<feature type="compositionally biased region" description="Low complexity" evidence="1">
    <location>
        <begin position="343"/>
        <end position="380"/>
    </location>
</feature>
<dbReference type="RefSeq" id="WP_373314048.1">
    <property type="nucleotide sequence ID" value="NZ_AP025017.1"/>
</dbReference>
<accession>A0ABN6KBC3</accession>
<evidence type="ECO:0000313" key="4">
    <source>
        <dbReference type="Proteomes" id="UP000824496"/>
    </source>
</evidence>
<feature type="region of interest" description="Disordered" evidence="1">
    <location>
        <begin position="308"/>
        <end position="395"/>
    </location>
</feature>
<gene>
    <name evidence="3" type="ORF">MANAM107_21080</name>
</gene>
<evidence type="ECO:0000256" key="1">
    <source>
        <dbReference type="SAM" id="MobiDB-lite"/>
    </source>
</evidence>
<protein>
    <recommendedName>
        <fullName evidence="5">Serine/threonine protein phosphatase</fullName>
    </recommendedName>
</protein>
<dbReference type="InterPro" id="IPR029052">
    <property type="entry name" value="Metallo-depent_PP-like"/>
</dbReference>
<evidence type="ECO:0008006" key="5">
    <source>
        <dbReference type="Google" id="ProtNLM"/>
    </source>
</evidence>
<name>A0ABN6KBC3_9ACTO</name>
<keyword evidence="4" id="KW-1185">Reference proteome</keyword>
<evidence type="ECO:0000256" key="2">
    <source>
        <dbReference type="SAM" id="Phobius"/>
    </source>
</evidence>